<evidence type="ECO:0000313" key="1">
    <source>
        <dbReference type="EMBL" id="KAJ1150767.1"/>
    </source>
</evidence>
<evidence type="ECO:0000313" key="2">
    <source>
        <dbReference type="Proteomes" id="UP001066276"/>
    </source>
</evidence>
<proteinExistence type="predicted"/>
<dbReference type="EMBL" id="JANPWB010000009">
    <property type="protein sequence ID" value="KAJ1150767.1"/>
    <property type="molecule type" value="Genomic_DNA"/>
</dbReference>
<reference evidence="1" key="1">
    <citation type="journal article" date="2022" name="bioRxiv">
        <title>Sequencing and chromosome-scale assembly of the giantPleurodeles waltlgenome.</title>
        <authorList>
            <person name="Brown T."/>
            <person name="Elewa A."/>
            <person name="Iarovenko S."/>
            <person name="Subramanian E."/>
            <person name="Araus A.J."/>
            <person name="Petzold A."/>
            <person name="Susuki M."/>
            <person name="Suzuki K.-i.T."/>
            <person name="Hayashi T."/>
            <person name="Toyoda A."/>
            <person name="Oliveira C."/>
            <person name="Osipova E."/>
            <person name="Leigh N.D."/>
            <person name="Simon A."/>
            <person name="Yun M.H."/>
        </authorList>
    </citation>
    <scope>NUCLEOTIDE SEQUENCE</scope>
    <source>
        <strain evidence="1">20211129_DDA</strain>
        <tissue evidence="1">Liver</tissue>
    </source>
</reference>
<gene>
    <name evidence="1" type="ORF">NDU88_003556</name>
</gene>
<comment type="caution">
    <text evidence="1">The sequence shown here is derived from an EMBL/GenBank/DDBJ whole genome shotgun (WGS) entry which is preliminary data.</text>
</comment>
<sequence>MGHKETAAKMQSKIFHPARFIRTSADPAVAAIWNGGSAENKGKEKIFHPARFIRTSADPAVAAMWNGGSAEKKGKEKVSADSGA</sequence>
<accession>A0AAV7RGJ9</accession>
<keyword evidence="2" id="KW-1185">Reference proteome</keyword>
<protein>
    <submittedName>
        <fullName evidence="1">Uncharacterized protein</fullName>
    </submittedName>
</protein>
<dbReference type="AlphaFoldDB" id="A0AAV7RGJ9"/>
<dbReference type="Proteomes" id="UP001066276">
    <property type="component" value="Chromosome 5"/>
</dbReference>
<name>A0AAV7RGJ9_PLEWA</name>
<organism evidence="1 2">
    <name type="scientific">Pleurodeles waltl</name>
    <name type="common">Iberian ribbed newt</name>
    <dbReference type="NCBI Taxonomy" id="8319"/>
    <lineage>
        <taxon>Eukaryota</taxon>
        <taxon>Metazoa</taxon>
        <taxon>Chordata</taxon>
        <taxon>Craniata</taxon>
        <taxon>Vertebrata</taxon>
        <taxon>Euteleostomi</taxon>
        <taxon>Amphibia</taxon>
        <taxon>Batrachia</taxon>
        <taxon>Caudata</taxon>
        <taxon>Salamandroidea</taxon>
        <taxon>Salamandridae</taxon>
        <taxon>Pleurodelinae</taxon>
        <taxon>Pleurodeles</taxon>
    </lineage>
</organism>